<keyword evidence="3" id="KW-1185">Reference proteome</keyword>
<feature type="region of interest" description="Disordered" evidence="1">
    <location>
        <begin position="113"/>
        <end position="137"/>
    </location>
</feature>
<dbReference type="EMBL" id="VXIS01000097">
    <property type="protein sequence ID" value="KAA8905685.1"/>
    <property type="molecule type" value="Genomic_DNA"/>
</dbReference>
<dbReference type="AlphaFoldDB" id="A0A5J5EWJ1"/>
<evidence type="ECO:0000313" key="3">
    <source>
        <dbReference type="Proteomes" id="UP000326924"/>
    </source>
</evidence>
<gene>
    <name evidence="2" type="ORF">FN846DRAFT_950250</name>
</gene>
<reference evidence="2 3" key="1">
    <citation type="submission" date="2019-09" db="EMBL/GenBank/DDBJ databases">
        <title>Draft genome of the ectomycorrhizal ascomycete Sphaerosporella brunnea.</title>
        <authorList>
            <consortium name="DOE Joint Genome Institute"/>
            <person name="Benucci G.M."/>
            <person name="Marozzi G."/>
            <person name="Antonielli L."/>
            <person name="Sanchez S."/>
            <person name="Marco P."/>
            <person name="Wang X."/>
            <person name="Falini L.B."/>
            <person name="Barry K."/>
            <person name="Haridas S."/>
            <person name="Lipzen A."/>
            <person name="Labutti K."/>
            <person name="Grigoriev I.V."/>
            <person name="Murat C."/>
            <person name="Martin F."/>
            <person name="Albertini E."/>
            <person name="Donnini D."/>
            <person name="Bonito G."/>
        </authorList>
    </citation>
    <scope>NUCLEOTIDE SEQUENCE [LARGE SCALE GENOMIC DNA]</scope>
    <source>
        <strain evidence="2 3">Sb_GMNB300</strain>
    </source>
</reference>
<dbReference type="Proteomes" id="UP000326924">
    <property type="component" value="Unassembled WGS sequence"/>
</dbReference>
<evidence type="ECO:0000256" key="1">
    <source>
        <dbReference type="SAM" id="MobiDB-lite"/>
    </source>
</evidence>
<accession>A0A5J5EWJ1</accession>
<dbReference type="OrthoDB" id="5402897at2759"/>
<evidence type="ECO:0000313" key="2">
    <source>
        <dbReference type="EMBL" id="KAA8905685.1"/>
    </source>
</evidence>
<name>A0A5J5EWJ1_9PEZI</name>
<organism evidence="2 3">
    <name type="scientific">Sphaerosporella brunnea</name>
    <dbReference type="NCBI Taxonomy" id="1250544"/>
    <lineage>
        <taxon>Eukaryota</taxon>
        <taxon>Fungi</taxon>
        <taxon>Dikarya</taxon>
        <taxon>Ascomycota</taxon>
        <taxon>Pezizomycotina</taxon>
        <taxon>Pezizomycetes</taxon>
        <taxon>Pezizales</taxon>
        <taxon>Pyronemataceae</taxon>
        <taxon>Sphaerosporella</taxon>
    </lineage>
</organism>
<dbReference type="InParanoid" id="A0A5J5EWJ1"/>
<comment type="caution">
    <text evidence="2">The sequence shown here is derived from an EMBL/GenBank/DDBJ whole genome shotgun (WGS) entry which is preliminary data.</text>
</comment>
<sequence length="405" mass="44018">MGFKGLVPADKLAATYNPKTRKLILVAEGEVQKYTYNIQFERLSWMGGLKFSLQGWTGPIGPGTAPYTHEQSFSITLPSKELPSGEVIIVTANYPKGKAVPIHWLGRLGAADEPAPTPLADEEPAPATPVSKDPTSQQNVITNETDMTVLFKLPFDITEAAEVPKFGKVNISFDPQYLTLVDAGIDDKNIVWTFNSLQTGDTQVIVTREGGIAPFHMTKTYDVRIIVLDAAARVDSSEILSFIGFVNTAVNLIKAKDPEAKLYEVQATLPPGIHIPATNPMALSLLKVIFRAGSKGGTWIIRSTGWGTWAQPQFIASSWGGDVIIPWPVKMDIVEAAMLMYKAGHTGPFWNCTLRHPLGPGGKPFDEPYYIFNMVNGTYVFVGVNDKVVTVNKAGQAVLPGSNEA</sequence>
<protein>
    <submittedName>
        <fullName evidence="2">Uncharacterized protein</fullName>
    </submittedName>
</protein>
<proteinExistence type="predicted"/>